<proteinExistence type="predicted"/>
<feature type="compositionally biased region" description="Polar residues" evidence="1">
    <location>
        <begin position="47"/>
        <end position="76"/>
    </location>
</feature>
<gene>
    <name evidence="2" type="ORF">HHI36_018235</name>
</gene>
<feature type="compositionally biased region" description="Basic and acidic residues" evidence="1">
    <location>
        <begin position="174"/>
        <end position="186"/>
    </location>
</feature>
<name>A0ABD2P093_9CUCU</name>
<sequence length="198" mass="23328">MSKFEIQNTQHVNLSNTKLDNQESSSYKNHKTELDKGRTEKNVEFPVNSNNSHDFDDANNSTTINKEQRSNFQRNRAQGEEYYVTDKHQRQKSPEDGNFRYQKNSAQSDRNHPQSSDKGGKYSNSRYFSSNNSSIKNNEKEFTETPRRSQDNRSDGRNRNFNNWSYKGMGRGQYVERKYGENRDSNRSYNYNQNNEGE</sequence>
<evidence type="ECO:0000256" key="1">
    <source>
        <dbReference type="SAM" id="MobiDB-lite"/>
    </source>
</evidence>
<feature type="compositionally biased region" description="Low complexity" evidence="1">
    <location>
        <begin position="122"/>
        <end position="136"/>
    </location>
</feature>
<protein>
    <submittedName>
        <fullName evidence="2">Uncharacterized protein</fullName>
    </submittedName>
</protein>
<keyword evidence="3" id="KW-1185">Reference proteome</keyword>
<evidence type="ECO:0000313" key="2">
    <source>
        <dbReference type="EMBL" id="KAL3284067.1"/>
    </source>
</evidence>
<feature type="compositionally biased region" description="Basic and acidic residues" evidence="1">
    <location>
        <begin position="30"/>
        <end position="43"/>
    </location>
</feature>
<feature type="compositionally biased region" description="Polar residues" evidence="1">
    <location>
        <begin position="101"/>
        <end position="117"/>
    </location>
</feature>
<feature type="compositionally biased region" description="Polar residues" evidence="1">
    <location>
        <begin position="187"/>
        <end position="198"/>
    </location>
</feature>
<feature type="compositionally biased region" description="Basic and acidic residues" evidence="1">
    <location>
        <begin position="137"/>
        <end position="158"/>
    </location>
</feature>
<accession>A0ABD2P093</accession>
<dbReference type="AlphaFoldDB" id="A0ABD2P093"/>
<feature type="region of interest" description="Disordered" evidence="1">
    <location>
        <begin position="1"/>
        <end position="198"/>
    </location>
</feature>
<dbReference type="EMBL" id="JABFTP020000165">
    <property type="protein sequence ID" value="KAL3284067.1"/>
    <property type="molecule type" value="Genomic_DNA"/>
</dbReference>
<feature type="compositionally biased region" description="Polar residues" evidence="1">
    <location>
        <begin position="1"/>
        <end position="27"/>
    </location>
</feature>
<comment type="caution">
    <text evidence="2">The sequence shown here is derived from an EMBL/GenBank/DDBJ whole genome shotgun (WGS) entry which is preliminary data.</text>
</comment>
<evidence type="ECO:0000313" key="3">
    <source>
        <dbReference type="Proteomes" id="UP001516400"/>
    </source>
</evidence>
<feature type="compositionally biased region" description="Basic and acidic residues" evidence="1">
    <location>
        <begin position="84"/>
        <end position="98"/>
    </location>
</feature>
<organism evidence="2 3">
    <name type="scientific">Cryptolaemus montrouzieri</name>
    <dbReference type="NCBI Taxonomy" id="559131"/>
    <lineage>
        <taxon>Eukaryota</taxon>
        <taxon>Metazoa</taxon>
        <taxon>Ecdysozoa</taxon>
        <taxon>Arthropoda</taxon>
        <taxon>Hexapoda</taxon>
        <taxon>Insecta</taxon>
        <taxon>Pterygota</taxon>
        <taxon>Neoptera</taxon>
        <taxon>Endopterygota</taxon>
        <taxon>Coleoptera</taxon>
        <taxon>Polyphaga</taxon>
        <taxon>Cucujiformia</taxon>
        <taxon>Coccinelloidea</taxon>
        <taxon>Coccinellidae</taxon>
        <taxon>Scymninae</taxon>
        <taxon>Scymnini</taxon>
        <taxon>Cryptolaemus</taxon>
    </lineage>
</organism>
<dbReference type="Proteomes" id="UP001516400">
    <property type="component" value="Unassembled WGS sequence"/>
</dbReference>
<reference evidence="2 3" key="1">
    <citation type="journal article" date="2021" name="BMC Biol.">
        <title>Horizontally acquired antibacterial genes associated with adaptive radiation of ladybird beetles.</title>
        <authorList>
            <person name="Li H.S."/>
            <person name="Tang X.F."/>
            <person name="Huang Y.H."/>
            <person name="Xu Z.Y."/>
            <person name="Chen M.L."/>
            <person name="Du X.Y."/>
            <person name="Qiu B.Y."/>
            <person name="Chen P.T."/>
            <person name="Zhang W."/>
            <person name="Slipinski A."/>
            <person name="Escalona H.E."/>
            <person name="Waterhouse R.M."/>
            <person name="Zwick A."/>
            <person name="Pang H."/>
        </authorList>
    </citation>
    <scope>NUCLEOTIDE SEQUENCE [LARGE SCALE GENOMIC DNA]</scope>
    <source>
        <strain evidence="2">SYSU2018</strain>
    </source>
</reference>